<dbReference type="SUPFAM" id="SSF54626">
    <property type="entry name" value="Chalcone isomerase"/>
    <property type="match status" value="1"/>
</dbReference>
<dbReference type="Proteomes" id="UP000001947">
    <property type="component" value="Chromosome"/>
</dbReference>
<dbReference type="PANTHER" id="PTHR33446">
    <property type="entry name" value="PROTEIN TONB-RELATED"/>
    <property type="match status" value="1"/>
</dbReference>
<dbReference type="GO" id="GO:0015031">
    <property type="term" value="P:protein transport"/>
    <property type="evidence" value="ECO:0007669"/>
    <property type="project" value="UniProtKB-KW"/>
</dbReference>
<dbReference type="Gene3D" id="3.30.1150.10">
    <property type="match status" value="1"/>
</dbReference>
<evidence type="ECO:0000313" key="14">
    <source>
        <dbReference type="Proteomes" id="UP000001947"/>
    </source>
</evidence>
<evidence type="ECO:0000256" key="9">
    <source>
        <dbReference type="ARBA" id="ARBA00023136"/>
    </source>
</evidence>
<gene>
    <name evidence="13" type="ordered locus">Sde_3402</name>
</gene>
<dbReference type="InterPro" id="IPR037682">
    <property type="entry name" value="TonB_C"/>
</dbReference>
<dbReference type="KEGG" id="sde:Sde_3402"/>
<evidence type="ECO:0000256" key="7">
    <source>
        <dbReference type="ARBA" id="ARBA00022927"/>
    </source>
</evidence>
<dbReference type="GeneID" id="98615018"/>
<keyword evidence="8" id="KW-1133">Transmembrane helix</keyword>
<dbReference type="GO" id="GO:0098797">
    <property type="term" value="C:plasma membrane protein complex"/>
    <property type="evidence" value="ECO:0007669"/>
    <property type="project" value="TreeGrafter"/>
</dbReference>
<dbReference type="InterPro" id="IPR006260">
    <property type="entry name" value="TonB/TolA_C"/>
</dbReference>
<dbReference type="Gene3D" id="3.50.70.10">
    <property type="match status" value="1"/>
</dbReference>
<dbReference type="PANTHER" id="PTHR33446:SF2">
    <property type="entry name" value="PROTEIN TONB"/>
    <property type="match status" value="1"/>
</dbReference>
<dbReference type="EMBL" id="CP000282">
    <property type="protein sequence ID" value="ABD82657.1"/>
    <property type="molecule type" value="Genomic_DNA"/>
</dbReference>
<comment type="subcellular location">
    <subcellularLocation>
        <location evidence="1">Cell inner membrane</location>
        <topology evidence="1">Single-pass membrane protein</topology>
        <orientation evidence="1">Periplasmic side</orientation>
    </subcellularLocation>
</comment>
<evidence type="ECO:0000256" key="6">
    <source>
        <dbReference type="ARBA" id="ARBA00022692"/>
    </source>
</evidence>
<evidence type="ECO:0000256" key="4">
    <source>
        <dbReference type="ARBA" id="ARBA00022475"/>
    </source>
</evidence>
<keyword evidence="7" id="KW-0653">Protein transport</keyword>
<keyword evidence="9" id="KW-0472">Membrane</keyword>
<reference evidence="13 14" key="1">
    <citation type="journal article" date="2008" name="PLoS Genet.">
        <title>Complete genome sequence of the complex carbohydrate-degrading marine bacterium, Saccharophagus degradans strain 2-40 T.</title>
        <authorList>
            <person name="Weiner R.M."/>
            <person name="Taylor L.E.II."/>
            <person name="Henrissat B."/>
            <person name="Hauser L."/>
            <person name="Land M."/>
            <person name="Coutinho P.M."/>
            <person name="Rancurel C."/>
            <person name="Saunders E.H."/>
            <person name="Longmire A.G."/>
            <person name="Zhang H."/>
            <person name="Bayer E.A."/>
            <person name="Gilbert H.J."/>
            <person name="Larimer F."/>
            <person name="Zhulin I.B."/>
            <person name="Ekborg N.A."/>
            <person name="Lamed R."/>
            <person name="Richardson P.M."/>
            <person name="Borovok I."/>
            <person name="Hutcheson S."/>
        </authorList>
    </citation>
    <scope>NUCLEOTIDE SEQUENCE [LARGE SCALE GENOMIC DNA]</scope>
    <source>
        <strain evidence="14">2-40 / ATCC 43961 / DSM 17024</strain>
    </source>
</reference>
<organism evidence="13 14">
    <name type="scientific">Saccharophagus degradans (strain 2-40 / ATCC 43961 / DSM 17024)</name>
    <dbReference type="NCBI Taxonomy" id="203122"/>
    <lineage>
        <taxon>Bacteria</taxon>
        <taxon>Pseudomonadati</taxon>
        <taxon>Pseudomonadota</taxon>
        <taxon>Gammaproteobacteria</taxon>
        <taxon>Cellvibrionales</taxon>
        <taxon>Cellvibrionaceae</taxon>
        <taxon>Saccharophagus</taxon>
    </lineage>
</organism>
<evidence type="ECO:0000256" key="2">
    <source>
        <dbReference type="ARBA" id="ARBA00006555"/>
    </source>
</evidence>
<proteinExistence type="inferred from homology"/>
<dbReference type="GO" id="GO:0055085">
    <property type="term" value="P:transmembrane transport"/>
    <property type="evidence" value="ECO:0007669"/>
    <property type="project" value="InterPro"/>
</dbReference>
<name>Q21F72_SACD2</name>
<dbReference type="GO" id="GO:0031992">
    <property type="term" value="F:energy transducer activity"/>
    <property type="evidence" value="ECO:0007669"/>
    <property type="project" value="TreeGrafter"/>
</dbReference>
<sequence length="431" mass="47590">MNVLKLKGSYIPFILVALSIWGASASTHANQVNGVAAYHALSVEQFLAVLYTSSPTIEAAPLLEKDTPARMEIRVTTKRLSQRRFVTMWLESMTVSNTSDVVEAQLESLAQFNKMFKGRFIDGDRIVFDYRPDRGMEVSVNGVALGVIKSGDFFRLLLACWVGDVPISSNLKASLLSPAVIDKTLLARFNAVTPSADRREEIVAWTKVPAKPEPVEQVQPKAEVVKAALVKAPVQTPVVPKKAPAPVERPKPVAKVADKPVASQMVEAVKQEEKKQLEPKQVEPKAVEPPKQVAEPPKQVVAASKVVAPVTTAETVVELESDDETMEGLDAGGLLVRQKYYDQLSKHLIQQQSIPRQAFQRRLEDEVRVYLTINRNGTVMAAELETESKYKMFNQQALEAIEKAGVFPAMPEEISGDTFSFSVLLNYRLPI</sequence>
<evidence type="ECO:0000256" key="8">
    <source>
        <dbReference type="ARBA" id="ARBA00022989"/>
    </source>
</evidence>
<feature type="region of interest" description="Disordered" evidence="10">
    <location>
        <begin position="272"/>
        <end position="295"/>
    </location>
</feature>
<evidence type="ECO:0000313" key="13">
    <source>
        <dbReference type="EMBL" id="ABD82657.1"/>
    </source>
</evidence>
<dbReference type="InterPro" id="IPR036298">
    <property type="entry name" value="Chalcone_isomerase_sf"/>
</dbReference>
<comment type="similarity">
    <text evidence="2">Belongs to the TonB family.</text>
</comment>
<protein>
    <submittedName>
        <fullName evidence="13">TonB-like protein</fullName>
    </submittedName>
</protein>
<dbReference type="RefSeq" id="WP_011469873.1">
    <property type="nucleotide sequence ID" value="NC_007912.1"/>
</dbReference>
<evidence type="ECO:0000256" key="5">
    <source>
        <dbReference type="ARBA" id="ARBA00022519"/>
    </source>
</evidence>
<evidence type="ECO:0000256" key="10">
    <source>
        <dbReference type="SAM" id="MobiDB-lite"/>
    </source>
</evidence>
<dbReference type="InterPro" id="IPR016087">
    <property type="entry name" value="Chalcone_isomerase"/>
</dbReference>
<dbReference type="STRING" id="203122.Sde_3402"/>
<keyword evidence="14" id="KW-1185">Reference proteome</keyword>
<dbReference type="OrthoDB" id="6077935at2"/>
<dbReference type="InterPro" id="IPR016088">
    <property type="entry name" value="Chalcone_isomerase_3-sand"/>
</dbReference>
<dbReference type="Pfam" id="PF03544">
    <property type="entry name" value="TonB_C"/>
    <property type="match status" value="1"/>
</dbReference>
<dbReference type="InterPro" id="IPR051045">
    <property type="entry name" value="TonB-dependent_transducer"/>
</dbReference>
<evidence type="ECO:0000256" key="11">
    <source>
        <dbReference type="SAM" id="SignalP"/>
    </source>
</evidence>
<keyword evidence="5" id="KW-0997">Cell inner membrane</keyword>
<keyword evidence="11" id="KW-0732">Signal</keyword>
<feature type="compositionally biased region" description="Basic and acidic residues" evidence="10">
    <location>
        <begin position="272"/>
        <end position="288"/>
    </location>
</feature>
<evidence type="ECO:0000256" key="1">
    <source>
        <dbReference type="ARBA" id="ARBA00004383"/>
    </source>
</evidence>
<dbReference type="AlphaFoldDB" id="Q21F72"/>
<accession>Q21F72</accession>
<feature type="chain" id="PRO_5004200180" evidence="11">
    <location>
        <begin position="30"/>
        <end position="431"/>
    </location>
</feature>
<dbReference type="GO" id="GO:0016872">
    <property type="term" value="F:intramolecular lyase activity"/>
    <property type="evidence" value="ECO:0007669"/>
    <property type="project" value="InterPro"/>
</dbReference>
<feature type="domain" description="TonB C-terminal" evidence="12">
    <location>
        <begin position="339"/>
        <end position="431"/>
    </location>
</feature>
<keyword evidence="3" id="KW-0813">Transport</keyword>
<keyword evidence="4" id="KW-1003">Cell membrane</keyword>
<dbReference type="Pfam" id="PF16036">
    <property type="entry name" value="Chalcone_3"/>
    <property type="match status" value="1"/>
</dbReference>
<dbReference type="NCBIfam" id="TIGR01352">
    <property type="entry name" value="tonB_Cterm"/>
    <property type="match status" value="1"/>
</dbReference>
<keyword evidence="6" id="KW-0812">Transmembrane</keyword>
<evidence type="ECO:0000256" key="3">
    <source>
        <dbReference type="ARBA" id="ARBA00022448"/>
    </source>
</evidence>
<dbReference type="SUPFAM" id="SSF74653">
    <property type="entry name" value="TolA/TonB C-terminal domain"/>
    <property type="match status" value="1"/>
</dbReference>
<dbReference type="HOGENOM" id="CLU_690574_0_0_6"/>
<dbReference type="eggNOG" id="COG0810">
    <property type="taxonomic scope" value="Bacteria"/>
</dbReference>
<evidence type="ECO:0000259" key="12">
    <source>
        <dbReference type="PROSITE" id="PS52015"/>
    </source>
</evidence>
<dbReference type="PROSITE" id="PS52015">
    <property type="entry name" value="TONB_CTD"/>
    <property type="match status" value="1"/>
</dbReference>
<feature type="signal peptide" evidence="11">
    <location>
        <begin position="1"/>
        <end position="29"/>
    </location>
</feature>